<dbReference type="Pfam" id="PF13359">
    <property type="entry name" value="DDE_Tnp_4"/>
    <property type="match status" value="1"/>
</dbReference>
<comment type="caution">
    <text evidence="4">The sequence shown here is derived from an EMBL/GenBank/DDBJ whole genome shotgun (WGS) entry which is preliminary data.</text>
</comment>
<accession>A0AAV0Y3E3</accession>
<dbReference type="Proteomes" id="UP001160148">
    <property type="component" value="Unassembled WGS sequence"/>
</dbReference>
<evidence type="ECO:0000313" key="5">
    <source>
        <dbReference type="Proteomes" id="UP001160148"/>
    </source>
</evidence>
<comment type="cofactor">
    <cofactor evidence="1">
        <name>a divalent metal cation</name>
        <dbReference type="ChEBI" id="CHEBI:60240"/>
    </cofactor>
</comment>
<name>A0AAV0Y3E3_9HEMI</name>
<evidence type="ECO:0000259" key="3">
    <source>
        <dbReference type="Pfam" id="PF13359"/>
    </source>
</evidence>
<feature type="domain" description="DDE Tnp4" evidence="3">
    <location>
        <begin position="6"/>
        <end position="64"/>
    </location>
</feature>
<dbReference type="EMBL" id="CARXXK010001250">
    <property type="protein sequence ID" value="CAI6374953.1"/>
    <property type="molecule type" value="Genomic_DNA"/>
</dbReference>
<keyword evidence="5" id="KW-1185">Reference proteome</keyword>
<proteinExistence type="predicted"/>
<dbReference type="InterPro" id="IPR027806">
    <property type="entry name" value="HARBI1_dom"/>
</dbReference>
<reference evidence="4 5" key="1">
    <citation type="submission" date="2023-01" db="EMBL/GenBank/DDBJ databases">
        <authorList>
            <person name="Whitehead M."/>
        </authorList>
    </citation>
    <scope>NUCLEOTIDE SEQUENCE [LARGE SCALE GENOMIC DNA]</scope>
</reference>
<dbReference type="GO" id="GO:0046872">
    <property type="term" value="F:metal ion binding"/>
    <property type="evidence" value="ECO:0007669"/>
    <property type="project" value="UniProtKB-KW"/>
</dbReference>
<evidence type="ECO:0000256" key="2">
    <source>
        <dbReference type="ARBA" id="ARBA00022723"/>
    </source>
</evidence>
<sequence>MNCFFQQAVCDHKCRFIHCYAGNVGSVHDQRVFRLSELKNYLDDATKFPNNTHLIGDSAYTLHEHSAGAIVGASGTCAPGPAILGPDIYSAPT</sequence>
<evidence type="ECO:0000313" key="4">
    <source>
        <dbReference type="EMBL" id="CAI6374953.1"/>
    </source>
</evidence>
<dbReference type="AlphaFoldDB" id="A0AAV0Y3E3"/>
<evidence type="ECO:0000256" key="1">
    <source>
        <dbReference type="ARBA" id="ARBA00001968"/>
    </source>
</evidence>
<protein>
    <recommendedName>
        <fullName evidence="3">DDE Tnp4 domain-containing protein</fullName>
    </recommendedName>
</protein>
<organism evidence="4 5">
    <name type="scientific">Macrosiphum euphorbiae</name>
    <name type="common">potato aphid</name>
    <dbReference type="NCBI Taxonomy" id="13131"/>
    <lineage>
        <taxon>Eukaryota</taxon>
        <taxon>Metazoa</taxon>
        <taxon>Ecdysozoa</taxon>
        <taxon>Arthropoda</taxon>
        <taxon>Hexapoda</taxon>
        <taxon>Insecta</taxon>
        <taxon>Pterygota</taxon>
        <taxon>Neoptera</taxon>
        <taxon>Paraneoptera</taxon>
        <taxon>Hemiptera</taxon>
        <taxon>Sternorrhyncha</taxon>
        <taxon>Aphidomorpha</taxon>
        <taxon>Aphidoidea</taxon>
        <taxon>Aphididae</taxon>
        <taxon>Macrosiphini</taxon>
        <taxon>Macrosiphum</taxon>
    </lineage>
</organism>
<gene>
    <name evidence="4" type="ORF">MEUPH1_LOCUS28519</name>
</gene>
<keyword evidence="2" id="KW-0479">Metal-binding</keyword>